<feature type="region of interest" description="Disordered" evidence="2">
    <location>
        <begin position="94"/>
        <end position="177"/>
    </location>
</feature>
<evidence type="ECO:0000259" key="3">
    <source>
        <dbReference type="PROSITE" id="PS50102"/>
    </source>
</evidence>
<dbReference type="OrthoDB" id="10044938at2759"/>
<evidence type="ECO:0000256" key="2">
    <source>
        <dbReference type="SAM" id="MobiDB-lite"/>
    </source>
</evidence>
<dbReference type="InterPro" id="IPR000504">
    <property type="entry name" value="RRM_dom"/>
</dbReference>
<feature type="compositionally biased region" description="Low complexity" evidence="2">
    <location>
        <begin position="56"/>
        <end position="75"/>
    </location>
</feature>
<feature type="compositionally biased region" description="Low complexity" evidence="2">
    <location>
        <begin position="206"/>
        <end position="227"/>
    </location>
</feature>
<accession>A0A9P4K955</accession>
<feature type="compositionally biased region" description="Polar residues" evidence="2">
    <location>
        <begin position="164"/>
        <end position="177"/>
    </location>
</feature>
<comment type="caution">
    <text evidence="4">The sequence shown here is derived from an EMBL/GenBank/DDBJ whole genome shotgun (WGS) entry which is preliminary data.</text>
</comment>
<feature type="compositionally biased region" description="Basic and acidic residues" evidence="2">
    <location>
        <begin position="473"/>
        <end position="487"/>
    </location>
</feature>
<dbReference type="AlphaFoldDB" id="A0A9P4K955"/>
<proteinExistence type="predicted"/>
<dbReference type="GO" id="GO:0003723">
    <property type="term" value="F:RNA binding"/>
    <property type="evidence" value="ECO:0007669"/>
    <property type="project" value="UniProtKB-UniRule"/>
</dbReference>
<dbReference type="Pfam" id="PF00076">
    <property type="entry name" value="RRM_1"/>
    <property type="match status" value="1"/>
</dbReference>
<dbReference type="PANTHER" id="PTHR23295">
    <property type="entry name" value="NUCLEAR RECEPTOR COACTIVATOR 5-RELATED"/>
    <property type="match status" value="1"/>
</dbReference>
<keyword evidence="1" id="KW-0694">RNA-binding</keyword>
<feature type="region of interest" description="Disordered" evidence="2">
    <location>
        <begin position="190"/>
        <end position="323"/>
    </location>
</feature>
<protein>
    <recommendedName>
        <fullName evidence="3">RRM domain-containing protein</fullName>
    </recommendedName>
</protein>
<gene>
    <name evidence="4" type="ORF">CC78DRAFT_581413</name>
</gene>
<dbReference type="SMART" id="SM00360">
    <property type="entry name" value="RRM"/>
    <property type="match status" value="1"/>
</dbReference>
<evidence type="ECO:0000313" key="5">
    <source>
        <dbReference type="Proteomes" id="UP000800093"/>
    </source>
</evidence>
<feature type="compositionally biased region" description="Pro residues" evidence="2">
    <location>
        <begin position="228"/>
        <end position="238"/>
    </location>
</feature>
<organism evidence="4 5">
    <name type="scientific">Lojkania enalia</name>
    <dbReference type="NCBI Taxonomy" id="147567"/>
    <lineage>
        <taxon>Eukaryota</taxon>
        <taxon>Fungi</taxon>
        <taxon>Dikarya</taxon>
        <taxon>Ascomycota</taxon>
        <taxon>Pezizomycotina</taxon>
        <taxon>Dothideomycetes</taxon>
        <taxon>Pleosporomycetidae</taxon>
        <taxon>Pleosporales</taxon>
        <taxon>Pleosporales incertae sedis</taxon>
        <taxon>Lojkania</taxon>
    </lineage>
</organism>
<feature type="compositionally biased region" description="Polar residues" evidence="2">
    <location>
        <begin position="100"/>
        <end position="147"/>
    </location>
</feature>
<dbReference type="PROSITE" id="PS50102">
    <property type="entry name" value="RRM"/>
    <property type="match status" value="1"/>
</dbReference>
<name>A0A9P4K955_9PLEO</name>
<feature type="domain" description="RRM" evidence="3">
    <location>
        <begin position="353"/>
        <end position="424"/>
    </location>
</feature>
<feature type="compositionally biased region" description="Low complexity" evidence="2">
    <location>
        <begin position="746"/>
        <end position="771"/>
    </location>
</feature>
<dbReference type="InterPro" id="IPR012677">
    <property type="entry name" value="Nucleotide-bd_a/b_plait_sf"/>
</dbReference>
<sequence>MISSPPQEAEHVRGKTLTPESPKPVHYPSPSNIPILEKQMDPMFNDPALSVGTPASFQSYPQQTQTPSAQSTTSFYVEQQPAPNFQNVAAHSSVGAAPTEYSQSTGYGAGVGSQTQDTPSIQNYSTHNQALAASYREASSTPGQDTRSAYPVSYDPNLYAVHQTHAQQPQGDQYNAQASTGGINFQALLDTLSPTGKSGGSDQYATPSVQSQPSPLSQTPISSLPAAPNLPPRPPPQEKPATHPNYNPNDDIRSYHPHSQKPPNAQFRGPGPLQTLNTRGGMANQDSLSATRSNQSPSTPGYAPRRSVDLRSATPDDEDARWPPEINKLYEDFLEEERKFVSDGQWDQFPAGSRLFIGNLPTEKVTKRDIFHRFFKHGRLAQISIKQAYGFVQFLDSASCLKALQEEQGRTVRGRKMHLEISKPQRNTKKADSHTDRNGARRRSRSPDYTRGGTGPQPRNVDRYTGSQNAISPREKDSRRFRDDYRIIRSPSPPRGGRGGRGRDRSRDRYDGWRRSRSRSPRRYRSPSPRRPVDDDLPLPHRAPHQIPDVQVLVVNDSLPRDFIRWVEDTFKQQGLRIDVLILSPRLSEAAVVRRQIVEGVLAIVRLSNTALAKGKVNLQVFDRRGGADNVQFNEYADLEPATAAALVVREKQAQSQPLQPPTVPSYGQGYGVPSLATPTYNNAPPLNPYPPTPTSSVPDLSKLISSLDSNSLSQLLGAMSQSNPSQALQPAPTALTPDLARLLGSVSTPSQPVSYSPSVQPPSQQYPNSYQNNALASLLPGRLPVQPSATDPAPTQMPTPAPASGQPDMNEIMAQLAKYQR</sequence>
<feature type="compositionally biased region" description="Basic and acidic residues" evidence="2">
    <location>
        <begin position="501"/>
        <end position="514"/>
    </location>
</feature>
<feature type="compositionally biased region" description="Basic residues" evidence="2">
    <location>
        <begin position="515"/>
        <end position="525"/>
    </location>
</feature>
<evidence type="ECO:0000313" key="4">
    <source>
        <dbReference type="EMBL" id="KAF2263522.1"/>
    </source>
</evidence>
<dbReference type="InterPro" id="IPR035979">
    <property type="entry name" value="RBD_domain_sf"/>
</dbReference>
<dbReference type="Proteomes" id="UP000800093">
    <property type="component" value="Unassembled WGS sequence"/>
</dbReference>
<dbReference type="PANTHER" id="PTHR23295:SF6">
    <property type="entry name" value="NEOSIN, ISOFORM A"/>
    <property type="match status" value="1"/>
</dbReference>
<feature type="region of interest" description="Disordered" evidence="2">
    <location>
        <begin position="678"/>
        <end position="702"/>
    </location>
</feature>
<feature type="region of interest" description="Disordered" evidence="2">
    <location>
        <begin position="1"/>
        <end position="75"/>
    </location>
</feature>
<evidence type="ECO:0000256" key="1">
    <source>
        <dbReference type="PROSITE-ProRule" id="PRU00176"/>
    </source>
</evidence>
<feature type="compositionally biased region" description="Polar residues" evidence="2">
    <location>
        <begin position="274"/>
        <end position="299"/>
    </location>
</feature>
<feature type="compositionally biased region" description="Polar residues" evidence="2">
    <location>
        <begin position="192"/>
        <end position="205"/>
    </location>
</feature>
<feature type="region of interest" description="Disordered" evidence="2">
    <location>
        <begin position="783"/>
        <end position="822"/>
    </location>
</feature>
<keyword evidence="5" id="KW-1185">Reference proteome</keyword>
<feature type="region of interest" description="Disordered" evidence="2">
    <location>
        <begin position="408"/>
        <end position="543"/>
    </location>
</feature>
<dbReference type="InterPro" id="IPR052600">
    <property type="entry name" value="Nuc_rcpt_coact/corep"/>
</dbReference>
<feature type="compositionally biased region" description="Basic and acidic residues" evidence="2">
    <location>
        <begin position="417"/>
        <end position="439"/>
    </location>
</feature>
<dbReference type="EMBL" id="ML986625">
    <property type="protein sequence ID" value="KAF2263522.1"/>
    <property type="molecule type" value="Genomic_DNA"/>
</dbReference>
<reference evidence="5" key="1">
    <citation type="journal article" date="2020" name="Stud. Mycol.">
        <title>101 Dothideomycetes genomes: A test case for predicting lifestyles and emergence of pathogens.</title>
        <authorList>
            <person name="Haridas S."/>
            <person name="Albert R."/>
            <person name="Binder M."/>
            <person name="Bloem J."/>
            <person name="LaButti K."/>
            <person name="Salamov A."/>
            <person name="Andreopoulos B."/>
            <person name="Baker S."/>
            <person name="Barry K."/>
            <person name="Bills G."/>
            <person name="Bluhm B."/>
            <person name="Cannon C."/>
            <person name="Castanera R."/>
            <person name="Culley D."/>
            <person name="Daum C."/>
            <person name="Ezra D."/>
            <person name="Gonzalez J."/>
            <person name="Henrissat B."/>
            <person name="Kuo A."/>
            <person name="Liang C."/>
            <person name="Lipzen A."/>
            <person name="Lutzoni F."/>
            <person name="Magnuson J."/>
            <person name="Mondo S."/>
            <person name="Nolan M."/>
            <person name="Ohm R."/>
            <person name="Pangilinan J."/>
            <person name="Park H.-J."/>
            <person name="Ramirez L."/>
            <person name="Alfaro M."/>
            <person name="Sun H."/>
            <person name="Tritt A."/>
            <person name="Yoshinaga Y."/>
            <person name="Zwiers L.-H."/>
            <person name="Turgeon B."/>
            <person name="Goodwin S."/>
            <person name="Spatafora J."/>
            <person name="Crous P."/>
            <person name="Grigoriev I."/>
        </authorList>
    </citation>
    <scope>NUCLEOTIDE SEQUENCE [LARGE SCALE GENOMIC DNA]</scope>
    <source>
        <strain evidence="5">CBS 304.66</strain>
    </source>
</reference>
<dbReference type="Gene3D" id="3.30.70.330">
    <property type="match status" value="1"/>
</dbReference>
<dbReference type="SUPFAM" id="SSF54928">
    <property type="entry name" value="RNA-binding domain, RBD"/>
    <property type="match status" value="1"/>
</dbReference>
<feature type="region of interest" description="Disordered" evidence="2">
    <location>
        <begin position="745"/>
        <end position="771"/>
    </location>
</feature>